<dbReference type="Proteomes" id="UP000188320">
    <property type="component" value="Unassembled WGS sequence"/>
</dbReference>
<dbReference type="GO" id="GO:0030007">
    <property type="term" value="P:intracellular potassium ion homeostasis"/>
    <property type="evidence" value="ECO:0007669"/>
    <property type="project" value="TreeGrafter"/>
</dbReference>
<dbReference type="InterPro" id="IPR006068">
    <property type="entry name" value="ATPase_P-typ_cation-transptr_C"/>
</dbReference>
<dbReference type="PANTHER" id="PTHR43294:SF21">
    <property type="entry name" value="CATION TRANSPORTING ATPASE"/>
    <property type="match status" value="1"/>
</dbReference>
<dbReference type="GO" id="GO:0016887">
    <property type="term" value="F:ATP hydrolysis activity"/>
    <property type="evidence" value="ECO:0007669"/>
    <property type="project" value="InterPro"/>
</dbReference>
<dbReference type="Gene3D" id="1.20.1110.10">
    <property type="entry name" value="Calcium-transporting ATPase, transmembrane domain"/>
    <property type="match status" value="2"/>
</dbReference>
<dbReference type="InterPro" id="IPR050510">
    <property type="entry name" value="Cation_transp_ATPase_P-type"/>
</dbReference>
<dbReference type="SFLD" id="SFLDG00002">
    <property type="entry name" value="C1.7:_P-type_atpase_like"/>
    <property type="match status" value="1"/>
</dbReference>
<feature type="domain" description="Cation-transporting P-type ATPase N-terminal" evidence="10">
    <location>
        <begin position="63"/>
        <end position="144"/>
    </location>
</feature>
<dbReference type="Pfam" id="PF00122">
    <property type="entry name" value="E1-E2_ATPase"/>
    <property type="match status" value="1"/>
</dbReference>
<dbReference type="GO" id="GO:1902600">
    <property type="term" value="P:proton transmembrane transport"/>
    <property type="evidence" value="ECO:0007669"/>
    <property type="project" value="TreeGrafter"/>
</dbReference>
<dbReference type="PROSITE" id="PS00154">
    <property type="entry name" value="ATPASE_E1_E2"/>
    <property type="match status" value="1"/>
</dbReference>
<evidence type="ECO:0000256" key="9">
    <source>
        <dbReference type="SAM" id="Phobius"/>
    </source>
</evidence>
<feature type="transmembrane region" description="Helical" evidence="9">
    <location>
        <begin position="1017"/>
        <end position="1039"/>
    </location>
</feature>
<dbReference type="AlphaFoldDB" id="A0A1R1PD00"/>
<dbReference type="Gene3D" id="2.70.150.10">
    <property type="entry name" value="Calcium-transporting ATPase, cytoplasmic transduction domain A"/>
    <property type="match status" value="1"/>
</dbReference>
<evidence type="ECO:0000256" key="1">
    <source>
        <dbReference type="ARBA" id="ARBA00004651"/>
    </source>
</evidence>
<dbReference type="OrthoDB" id="158672at2759"/>
<feature type="transmembrane region" description="Helical" evidence="9">
    <location>
        <begin position="348"/>
        <end position="371"/>
    </location>
</feature>
<dbReference type="SFLD" id="SFLDF00027">
    <property type="entry name" value="p-type_atpase"/>
    <property type="match status" value="1"/>
</dbReference>
<protein>
    <submittedName>
        <fullName evidence="11">Sodium/potassium-transporting ATPase subunit alpha-2</fullName>
    </submittedName>
</protein>
<dbReference type="InterPro" id="IPR023214">
    <property type="entry name" value="HAD_sf"/>
</dbReference>
<dbReference type="InterPro" id="IPR023299">
    <property type="entry name" value="ATPase_P-typ_cyto_dom_N"/>
</dbReference>
<dbReference type="SFLD" id="SFLDS00003">
    <property type="entry name" value="Haloacid_Dehalogenase"/>
    <property type="match status" value="1"/>
</dbReference>
<dbReference type="Pfam" id="PF00689">
    <property type="entry name" value="Cation_ATPase_C"/>
    <property type="match status" value="1"/>
</dbReference>
<dbReference type="SMART" id="SM00831">
    <property type="entry name" value="Cation_ATPase_N"/>
    <property type="match status" value="1"/>
</dbReference>
<keyword evidence="6" id="KW-1278">Translocase</keyword>
<evidence type="ECO:0000256" key="8">
    <source>
        <dbReference type="ARBA" id="ARBA00023136"/>
    </source>
</evidence>
<evidence type="ECO:0000313" key="11">
    <source>
        <dbReference type="EMBL" id="OMH78809.1"/>
    </source>
</evidence>
<dbReference type="GO" id="GO:0005886">
    <property type="term" value="C:plasma membrane"/>
    <property type="evidence" value="ECO:0007669"/>
    <property type="project" value="UniProtKB-SubCell"/>
</dbReference>
<dbReference type="InterPro" id="IPR008250">
    <property type="entry name" value="ATPase_P-typ_transduc_dom_A_sf"/>
</dbReference>
<keyword evidence="8 9" id="KW-0472">Membrane</keyword>
<dbReference type="Pfam" id="PF13246">
    <property type="entry name" value="Cation_ATPase"/>
    <property type="match status" value="1"/>
</dbReference>
<dbReference type="GO" id="GO:0036376">
    <property type="term" value="P:sodium ion export across plasma membrane"/>
    <property type="evidence" value="ECO:0007669"/>
    <property type="project" value="TreeGrafter"/>
</dbReference>
<dbReference type="EMBL" id="LSSK01001784">
    <property type="protein sequence ID" value="OMH78809.1"/>
    <property type="molecule type" value="Genomic_DNA"/>
</dbReference>
<comment type="subcellular location">
    <subcellularLocation>
        <location evidence="1">Cell membrane</location>
        <topology evidence="1">Multi-pass membrane protein</topology>
    </subcellularLocation>
</comment>
<dbReference type="InterPro" id="IPR001757">
    <property type="entry name" value="P_typ_ATPase"/>
</dbReference>
<dbReference type="GO" id="GO:0005391">
    <property type="term" value="F:P-type sodium:potassium-exchanging transporter activity"/>
    <property type="evidence" value="ECO:0007669"/>
    <property type="project" value="TreeGrafter"/>
</dbReference>
<keyword evidence="7 9" id="KW-1133">Transmembrane helix</keyword>
<dbReference type="InterPro" id="IPR023298">
    <property type="entry name" value="ATPase_P-typ_TM_dom_sf"/>
</dbReference>
<feature type="transmembrane region" description="Helical" evidence="9">
    <location>
        <begin position="942"/>
        <end position="964"/>
    </location>
</feature>
<dbReference type="NCBIfam" id="TIGR01494">
    <property type="entry name" value="ATPase_P-type"/>
    <property type="match status" value="2"/>
</dbReference>
<evidence type="ECO:0000256" key="6">
    <source>
        <dbReference type="ARBA" id="ARBA00022967"/>
    </source>
</evidence>
<sequence length="1143" mass="127069">MGRNKASPGNNIPITEEILHEAFAIDEPILGGTDIMDKNDTSIVDTRGRQGNNTQNNKDVGIKEHLMSLEELCAKLQTQANAEKPETSEGLTHEKAKHLLEVNGPNILTPPKTKSNFTIFMECLLNLFNILLLIAGVLQYILLAIDFKNNKASIYIGIILMAVAFINATIEYVQLKSSTNLLKSFLNMIPANSNVVREGKIKEISAADLVVGDICLVKMGNKVPADIYVFKSSELQVDNSSLTGESEPQERHPGNTMQNPLEATNLIFNGTLCVSGSCYGIVIQTGDNTVLGQIAELTSGEQDRESPLAMEIRKFVHIISAIAIISAIVFFILGMVKYGDIALCVNFAIGMFVAWIPEGLLATVTMLLTFAAKRLMHRHVLVKSLKGVDTLGAITLLATDKTGTLTRNQMTVTYVWSDGKLKTTTKSVGENLDPINDPEERGVKEVLMISTLCSGITFDSTDVPVEKRVLIGDATESGLTRFAGTCLPNYDDIQKQYPKKFEIPFNSANKWMLTVHEFETTENSQGKVLRMMVKGAPERVLKLCSKILLNGEYVDLNEKEIADYTETYEYMAGKGHRVLGFAQLDLDIEKYPLDYEFDKKAQNYPTQGFNFIGLASLEDPPKHGVREAIGKLRGAGVQVIMVTGDHPLTAEAIGRKINLIVGETKKDVAKRTQRRIEDIDEDEYDAVVLHGEQLADMSDDDWDAVFRKPEVIFARTSPKNKLEIVSRAQALGHVVGVTGDGVNDSPALKRADLGIAMNESGSDVSKDAASMVLLDDNFASTISGVEEGRLIFANIKKSIKYTVSHSIPEVIPQLLYILVPLPQILGALELIAIDLGFELINSLSFAWEKPERGYSLMKMVPRCPVTERSIKQLRSRIDRYAKKDLSEGEEMLSYYNYEDVAKTTQLSLQKKSVALIKKPFTKNMWLDLVQVKSGEKLIDLDLFSYSYIEMGIIITLGCFASWFWCLTGNGLSVSEARTMAASETEYFTPTSPSFTTSSGKILTGEEQRSIARQASSAYYVSVFIIQCFNLFACKTLYTVPFGRYMFYNKKSFYNILIGAIFMSIIVYVPFLNGIFATSYKLSPLYWIPAIGTGVFLMFYATGRVLLLKKYYLQRETPEINGLQMQPTIWSTRSNTKTQDDYKI</sequence>
<name>A0A1R1PD00_ZANCU</name>
<dbReference type="InterPro" id="IPR059000">
    <property type="entry name" value="ATPase_P-type_domA"/>
</dbReference>
<dbReference type="InterPro" id="IPR018303">
    <property type="entry name" value="ATPase_P-typ_P_site"/>
</dbReference>
<dbReference type="Gene3D" id="3.40.1110.10">
    <property type="entry name" value="Calcium-transporting ATPase, cytoplasmic domain N"/>
    <property type="match status" value="1"/>
</dbReference>
<feature type="transmembrane region" description="Helical" evidence="9">
    <location>
        <begin position="315"/>
        <end position="336"/>
    </location>
</feature>
<dbReference type="PRINTS" id="PR00119">
    <property type="entry name" value="CATATPASE"/>
</dbReference>
<dbReference type="PANTHER" id="PTHR43294">
    <property type="entry name" value="SODIUM/POTASSIUM-TRANSPORTING ATPASE SUBUNIT ALPHA"/>
    <property type="match status" value="1"/>
</dbReference>
<dbReference type="SUPFAM" id="SSF56784">
    <property type="entry name" value="HAD-like"/>
    <property type="match status" value="1"/>
</dbReference>
<keyword evidence="5" id="KW-0067">ATP-binding</keyword>
<feature type="transmembrane region" description="Helical" evidence="9">
    <location>
        <begin position="1051"/>
        <end position="1071"/>
    </location>
</feature>
<feature type="transmembrane region" description="Helical" evidence="9">
    <location>
        <begin position="154"/>
        <end position="173"/>
    </location>
</feature>
<evidence type="ECO:0000313" key="12">
    <source>
        <dbReference type="Proteomes" id="UP000188320"/>
    </source>
</evidence>
<dbReference type="Pfam" id="PF00690">
    <property type="entry name" value="Cation_ATPase_N"/>
    <property type="match status" value="1"/>
</dbReference>
<evidence type="ECO:0000256" key="2">
    <source>
        <dbReference type="ARBA" id="ARBA00022475"/>
    </source>
</evidence>
<dbReference type="SUPFAM" id="SSF81665">
    <property type="entry name" value="Calcium ATPase, transmembrane domain M"/>
    <property type="match status" value="2"/>
</dbReference>
<evidence type="ECO:0000256" key="3">
    <source>
        <dbReference type="ARBA" id="ARBA00022692"/>
    </source>
</evidence>
<gene>
    <name evidence="11" type="ORF">AX774_g7793</name>
</gene>
<evidence type="ECO:0000256" key="4">
    <source>
        <dbReference type="ARBA" id="ARBA00022741"/>
    </source>
</evidence>
<dbReference type="Gene3D" id="3.40.50.1000">
    <property type="entry name" value="HAD superfamily/HAD-like"/>
    <property type="match status" value="1"/>
</dbReference>
<feature type="transmembrane region" description="Helical" evidence="9">
    <location>
        <begin position="123"/>
        <end position="142"/>
    </location>
</feature>
<reference evidence="12" key="1">
    <citation type="submission" date="2017-01" db="EMBL/GenBank/DDBJ databases">
        <authorList>
            <person name="Wang Y."/>
            <person name="White M."/>
            <person name="Kvist S."/>
            <person name="Moncalvo J.-M."/>
        </authorList>
    </citation>
    <scope>NUCLEOTIDE SEQUENCE [LARGE SCALE GENOMIC DNA]</scope>
    <source>
        <strain evidence="12">COL-18-3</strain>
    </source>
</reference>
<comment type="caution">
    <text evidence="11">The sequence shown here is derived from an EMBL/GenBank/DDBJ whole genome shotgun (WGS) entry which is preliminary data.</text>
</comment>
<proteinExistence type="predicted"/>
<dbReference type="GO" id="GO:0005524">
    <property type="term" value="F:ATP binding"/>
    <property type="evidence" value="ECO:0007669"/>
    <property type="project" value="UniProtKB-KW"/>
</dbReference>
<feature type="transmembrane region" description="Helical" evidence="9">
    <location>
        <begin position="1083"/>
        <end position="1106"/>
    </location>
</feature>
<keyword evidence="12" id="KW-1185">Reference proteome</keyword>
<dbReference type="GO" id="GO:1990573">
    <property type="term" value="P:potassium ion import across plasma membrane"/>
    <property type="evidence" value="ECO:0007669"/>
    <property type="project" value="TreeGrafter"/>
</dbReference>
<dbReference type="FunFam" id="2.70.150.10:FF:000003">
    <property type="entry name" value="Sodium/potassium-transporting ATPase subunit alpha"/>
    <property type="match status" value="1"/>
</dbReference>
<evidence type="ECO:0000259" key="10">
    <source>
        <dbReference type="SMART" id="SM00831"/>
    </source>
</evidence>
<keyword evidence="4" id="KW-0547">Nucleotide-binding</keyword>
<dbReference type="SUPFAM" id="SSF81653">
    <property type="entry name" value="Calcium ATPase, transduction domain A"/>
    <property type="match status" value="1"/>
</dbReference>
<dbReference type="InterPro" id="IPR044492">
    <property type="entry name" value="P_typ_ATPase_HD_dom"/>
</dbReference>
<evidence type="ECO:0000256" key="5">
    <source>
        <dbReference type="ARBA" id="ARBA00022840"/>
    </source>
</evidence>
<dbReference type="PRINTS" id="PR00121">
    <property type="entry name" value="NAKATPASE"/>
</dbReference>
<dbReference type="FunFam" id="3.40.50.1000:FF:000083">
    <property type="entry name" value="Sodium/potassium-transporting ATPase subunit alpha"/>
    <property type="match status" value="1"/>
</dbReference>
<dbReference type="InterPro" id="IPR036412">
    <property type="entry name" value="HAD-like_sf"/>
</dbReference>
<dbReference type="SUPFAM" id="SSF81660">
    <property type="entry name" value="Metal cation-transporting ATPase, ATP-binding domain N"/>
    <property type="match status" value="1"/>
</dbReference>
<keyword evidence="3 9" id="KW-0812">Transmembrane</keyword>
<dbReference type="GO" id="GO:0006883">
    <property type="term" value="P:intracellular sodium ion homeostasis"/>
    <property type="evidence" value="ECO:0007669"/>
    <property type="project" value="TreeGrafter"/>
</dbReference>
<accession>A0A1R1PD00</accession>
<dbReference type="InterPro" id="IPR004014">
    <property type="entry name" value="ATPase_P-typ_cation-transptr_N"/>
</dbReference>
<keyword evidence="2" id="KW-1003">Cell membrane</keyword>
<organism evidence="11 12">
    <name type="scientific">Zancudomyces culisetae</name>
    <name type="common">Gut fungus</name>
    <name type="synonym">Smittium culisetae</name>
    <dbReference type="NCBI Taxonomy" id="1213189"/>
    <lineage>
        <taxon>Eukaryota</taxon>
        <taxon>Fungi</taxon>
        <taxon>Fungi incertae sedis</taxon>
        <taxon>Zoopagomycota</taxon>
        <taxon>Kickxellomycotina</taxon>
        <taxon>Harpellomycetes</taxon>
        <taxon>Harpellales</taxon>
        <taxon>Legeriomycetaceae</taxon>
        <taxon>Zancudomyces</taxon>
    </lineage>
</organism>
<evidence type="ECO:0000256" key="7">
    <source>
        <dbReference type="ARBA" id="ARBA00022989"/>
    </source>
</evidence>